<evidence type="ECO:0000313" key="3">
    <source>
        <dbReference type="Proteomes" id="UP000244073"/>
    </source>
</evidence>
<dbReference type="RefSeq" id="XP_040754209.1">
    <property type="nucleotide sequence ID" value="XM_040892433.1"/>
</dbReference>
<accession>A0A2T5M2Q8</accession>
<feature type="transmembrane region" description="Helical" evidence="1">
    <location>
        <begin position="20"/>
        <end position="41"/>
    </location>
</feature>
<comment type="caution">
    <text evidence="2">The sequence shown here is derived from an EMBL/GenBank/DDBJ whole genome shotgun (WGS) entry which is preliminary data.</text>
</comment>
<keyword evidence="1" id="KW-1133">Transmembrane helix</keyword>
<gene>
    <name evidence="2" type="ORF">P175DRAFT_0146770</name>
</gene>
<dbReference type="VEuPathDB" id="FungiDB:P175DRAFT_0146770"/>
<organism evidence="2 3">
    <name type="scientific">Aspergillus ochraceoroseus IBT 24754</name>
    <dbReference type="NCBI Taxonomy" id="1392256"/>
    <lineage>
        <taxon>Eukaryota</taxon>
        <taxon>Fungi</taxon>
        <taxon>Dikarya</taxon>
        <taxon>Ascomycota</taxon>
        <taxon>Pezizomycotina</taxon>
        <taxon>Eurotiomycetes</taxon>
        <taxon>Eurotiomycetidae</taxon>
        <taxon>Eurotiales</taxon>
        <taxon>Aspergillaceae</taxon>
        <taxon>Aspergillus</taxon>
        <taxon>Aspergillus subgen. Nidulantes</taxon>
    </lineage>
</organism>
<dbReference type="Proteomes" id="UP000244073">
    <property type="component" value="Unassembled WGS sequence"/>
</dbReference>
<proteinExistence type="predicted"/>
<evidence type="ECO:0000313" key="2">
    <source>
        <dbReference type="EMBL" id="PTU22817.1"/>
    </source>
</evidence>
<protein>
    <submittedName>
        <fullName evidence="2">Uncharacterized protein</fullName>
    </submittedName>
</protein>
<name>A0A2T5M2Q8_9EURO</name>
<keyword evidence="1" id="KW-0812">Transmembrane</keyword>
<reference evidence="2 3" key="1">
    <citation type="journal article" date="2018" name="Proc. Natl. Acad. Sci. U.S.A.">
        <title>Linking secondary metabolites to gene clusters through genome sequencing of six diverse Aspergillus species.</title>
        <authorList>
            <person name="Kaerboelling I."/>
            <person name="Vesth T.C."/>
            <person name="Frisvad J.C."/>
            <person name="Nybo J.L."/>
            <person name="Theobald S."/>
            <person name="Kuo A."/>
            <person name="Bowyer P."/>
            <person name="Matsuda Y."/>
            <person name="Mondo S."/>
            <person name="Lyhne E.K."/>
            <person name="Kogle M.E."/>
            <person name="Clum A."/>
            <person name="Lipzen A."/>
            <person name="Salamov A."/>
            <person name="Ngan C.Y."/>
            <person name="Daum C."/>
            <person name="Chiniquy J."/>
            <person name="Barry K."/>
            <person name="LaButti K."/>
            <person name="Haridas S."/>
            <person name="Simmons B.A."/>
            <person name="Magnuson J.K."/>
            <person name="Mortensen U.H."/>
            <person name="Larsen T.O."/>
            <person name="Grigoriev I.V."/>
            <person name="Baker S.E."/>
            <person name="Andersen M.R."/>
        </authorList>
    </citation>
    <scope>NUCLEOTIDE SEQUENCE [LARGE SCALE GENOMIC DNA]</scope>
    <source>
        <strain evidence="2 3">IBT 24754</strain>
    </source>
</reference>
<dbReference type="GeneID" id="63809315"/>
<dbReference type="EMBL" id="MSFN02000002">
    <property type="protein sequence ID" value="PTU22817.1"/>
    <property type="molecule type" value="Genomic_DNA"/>
</dbReference>
<keyword evidence="1" id="KW-0472">Membrane</keyword>
<dbReference type="AlphaFoldDB" id="A0A2T5M2Q8"/>
<evidence type="ECO:0000256" key="1">
    <source>
        <dbReference type="SAM" id="Phobius"/>
    </source>
</evidence>
<sequence>MVAVSFFSHTFFPIYITLPYLYTFCSVFHSHLCYVLAIVLLGTDWKGARTRLDTIFVQVSLGALWQFVFNIRRYSNQFPVVRCEVNTGCVVSTWLCRSDFRRLSRKLSSNLEVGRRA</sequence>